<evidence type="ECO:0000313" key="8">
    <source>
        <dbReference type="EMBL" id="AFM43199.1"/>
    </source>
</evidence>
<feature type="transmembrane region" description="Helical" evidence="6">
    <location>
        <begin position="680"/>
        <end position="700"/>
    </location>
</feature>
<comment type="subcellular location">
    <subcellularLocation>
        <location evidence="1">Membrane</location>
        <topology evidence="1">Multi-pass membrane protein</topology>
    </subcellularLocation>
</comment>
<protein>
    <submittedName>
        <fullName evidence="8">YhgE/Pip-like protein</fullName>
    </submittedName>
</protein>
<evidence type="ECO:0000256" key="3">
    <source>
        <dbReference type="ARBA" id="ARBA00022989"/>
    </source>
</evidence>
<dbReference type="RefSeq" id="WP_014829185.1">
    <property type="nucleotide sequence ID" value="NC_018068.1"/>
</dbReference>
<gene>
    <name evidence="8" type="ordered locus">Desaci_4352</name>
</gene>
<evidence type="ECO:0000256" key="2">
    <source>
        <dbReference type="ARBA" id="ARBA00022692"/>
    </source>
</evidence>
<accession>I4DBM5</accession>
<dbReference type="Proteomes" id="UP000002892">
    <property type="component" value="Chromosome"/>
</dbReference>
<keyword evidence="9" id="KW-1185">Reference proteome</keyword>
<keyword evidence="3 6" id="KW-1133">Transmembrane helix</keyword>
<dbReference type="HOGENOM" id="CLU_004534_2_0_9"/>
<name>I4DBM5_DESAJ</name>
<dbReference type="PANTHER" id="PTHR43077:SF10">
    <property type="entry name" value="TRANSPORT PERMEASE PROTEIN"/>
    <property type="match status" value="1"/>
</dbReference>
<dbReference type="AlphaFoldDB" id="I4DBM5"/>
<dbReference type="eggNOG" id="COG1511">
    <property type="taxonomic scope" value="Bacteria"/>
</dbReference>
<feature type="transmembrane region" description="Helical" evidence="6">
    <location>
        <begin position="563"/>
        <end position="583"/>
    </location>
</feature>
<dbReference type="NCBIfam" id="TIGR03061">
    <property type="entry name" value="pip_yhgE_Nterm"/>
    <property type="match status" value="1"/>
</dbReference>
<dbReference type="GO" id="GO:0016020">
    <property type="term" value="C:membrane"/>
    <property type="evidence" value="ECO:0007669"/>
    <property type="project" value="UniProtKB-SubCell"/>
</dbReference>
<sequence>MKKVFGVFRQDLQSIFKSKAAIVIIMGLCILPSLYAWINIRASWNPYANTGNLPIAVTNNDEGAFFNGREINVGNQIITDLKKNKSIHWIIIDSWQGNYGLNEGNYYALIEIPRDFSQKLVSLTTVTAQKPDIIYRVNEKLNAIASKISNAATQELADNIKRNFLATVTKEVLEALNPVAENLQTNKAKILQLKDTVTQASTNVEAIQGFIDKANSNSESLQGYLKSVQNTLPKINDQISSLQNATEANKSLVLSTKQSINNTAADLNNDLIQLEAINQQTQLLLSTLKETNAASNTGDLINIINQLSDPLNRAINLTDADIQSLEAINQSYPNSSLAQLINLLNGLKGLMNDEETKITALKGLLDNSSSKEAVSSALDQISALNQEIANDLVTITNDFYSADLKVFNNLEDNLTSSLDNIDAVLESTKVIVPQLNALANYGIASSELSVQEADDLSNKLSNLRNELNLLSGKLKDLNENNIDTLINLMKMNPGKVADFLSSPIDVKEIDIYNMGTFGVGLTPFYTVLAIWVGGLLSSSLLSVEHTRFEDAGKRSLTLIQKHFGKMMLFIVVSIIQAVIVTLGDKYILGVNPANMPLMIGFAILSGICFTTIIFTLVSIFGNVGKAIVVVMMVFQIAGSGGIYPIQTNPRIFGTLEPLWPFTYAIGGFREAIGGPIWGNVINYAAALLGFSVVFLCLAILKKPFHKVTEFVERKFRETGL</sequence>
<evidence type="ECO:0000256" key="6">
    <source>
        <dbReference type="SAM" id="Phobius"/>
    </source>
</evidence>
<dbReference type="InterPro" id="IPR013525">
    <property type="entry name" value="ABC2_TM"/>
</dbReference>
<feature type="coiled-coil region" evidence="5">
    <location>
        <begin position="225"/>
        <end position="277"/>
    </location>
</feature>
<proteinExistence type="predicted"/>
<dbReference type="EMBL" id="CP003639">
    <property type="protein sequence ID" value="AFM43199.1"/>
    <property type="molecule type" value="Genomic_DNA"/>
</dbReference>
<keyword evidence="4 6" id="KW-0472">Membrane</keyword>
<feature type="coiled-coil region" evidence="5">
    <location>
        <begin position="446"/>
        <end position="480"/>
    </location>
</feature>
<dbReference type="NCBIfam" id="TIGR03062">
    <property type="entry name" value="pip_yhgE_Cterm"/>
    <property type="match status" value="1"/>
</dbReference>
<keyword evidence="5" id="KW-0175">Coiled coil</keyword>
<reference evidence="8 9" key="1">
    <citation type="journal article" date="2012" name="J. Bacteriol.">
        <title>Complete genome sequences of Desulfosporosinus orientis DSM765T, Desulfosporosinus youngiae DSM17734T, Desulfosporosinus meridiei DSM13257T, and Desulfosporosinus acidiphilus DSM22704T.</title>
        <authorList>
            <person name="Pester M."/>
            <person name="Brambilla E."/>
            <person name="Alazard D."/>
            <person name="Rattei T."/>
            <person name="Weinmaier T."/>
            <person name="Han J."/>
            <person name="Lucas S."/>
            <person name="Lapidus A."/>
            <person name="Cheng J.F."/>
            <person name="Goodwin L."/>
            <person name="Pitluck S."/>
            <person name="Peters L."/>
            <person name="Ovchinnikova G."/>
            <person name="Teshima H."/>
            <person name="Detter J.C."/>
            <person name="Han C.S."/>
            <person name="Tapia R."/>
            <person name="Land M.L."/>
            <person name="Hauser L."/>
            <person name="Kyrpides N.C."/>
            <person name="Ivanova N.N."/>
            <person name="Pagani I."/>
            <person name="Huntmann M."/>
            <person name="Wei C.L."/>
            <person name="Davenport K.W."/>
            <person name="Daligault H."/>
            <person name="Chain P.S."/>
            <person name="Chen A."/>
            <person name="Mavromatis K."/>
            <person name="Markowitz V."/>
            <person name="Szeto E."/>
            <person name="Mikhailova N."/>
            <person name="Pati A."/>
            <person name="Wagner M."/>
            <person name="Woyke T."/>
            <person name="Ollivier B."/>
            <person name="Klenk H.P."/>
            <person name="Spring S."/>
            <person name="Loy A."/>
        </authorList>
    </citation>
    <scope>NUCLEOTIDE SEQUENCE [LARGE SCALE GENOMIC DNA]</scope>
    <source>
        <strain evidence="9">DSM 22704 / JCM 16185 / SJ4</strain>
    </source>
</reference>
<dbReference type="InterPro" id="IPR051328">
    <property type="entry name" value="T7SS_ABC-Transporter"/>
</dbReference>
<feature type="transmembrane region" description="Helical" evidence="6">
    <location>
        <begin position="20"/>
        <end position="38"/>
    </location>
</feature>
<feature type="transmembrane region" description="Helical" evidence="6">
    <location>
        <begin position="524"/>
        <end position="543"/>
    </location>
</feature>
<dbReference type="OrthoDB" id="9811483at2"/>
<evidence type="ECO:0000259" key="7">
    <source>
        <dbReference type="Pfam" id="PF12698"/>
    </source>
</evidence>
<evidence type="ECO:0000256" key="1">
    <source>
        <dbReference type="ARBA" id="ARBA00004141"/>
    </source>
</evidence>
<evidence type="ECO:0000313" key="9">
    <source>
        <dbReference type="Proteomes" id="UP000002892"/>
    </source>
</evidence>
<feature type="domain" description="ABC-2 type transporter transmembrane" evidence="7">
    <location>
        <begin position="365"/>
        <end position="700"/>
    </location>
</feature>
<dbReference type="STRING" id="646529.Desaci_4352"/>
<dbReference type="InterPro" id="IPR017501">
    <property type="entry name" value="Phage_infect_YhgE_C"/>
</dbReference>
<keyword evidence="2 6" id="KW-0812">Transmembrane</keyword>
<dbReference type="KEGG" id="dai:Desaci_4352"/>
<feature type="transmembrane region" description="Helical" evidence="6">
    <location>
        <begin position="626"/>
        <end position="645"/>
    </location>
</feature>
<dbReference type="PANTHER" id="PTHR43077">
    <property type="entry name" value="TRANSPORT PERMEASE YVFS-RELATED"/>
    <property type="match status" value="1"/>
</dbReference>
<evidence type="ECO:0000256" key="4">
    <source>
        <dbReference type="ARBA" id="ARBA00023136"/>
    </source>
</evidence>
<dbReference type="GO" id="GO:0140359">
    <property type="term" value="F:ABC-type transporter activity"/>
    <property type="evidence" value="ECO:0007669"/>
    <property type="project" value="InterPro"/>
</dbReference>
<dbReference type="Gene3D" id="3.40.1710.10">
    <property type="entry name" value="abc type-2 transporter like domain"/>
    <property type="match status" value="1"/>
</dbReference>
<dbReference type="InterPro" id="IPR017500">
    <property type="entry name" value="Phage_infect_YhgE_N"/>
</dbReference>
<dbReference type="Pfam" id="PF12698">
    <property type="entry name" value="ABC2_membrane_3"/>
    <property type="match status" value="1"/>
</dbReference>
<feature type="transmembrane region" description="Helical" evidence="6">
    <location>
        <begin position="595"/>
        <end position="619"/>
    </location>
</feature>
<organism evidence="8 9">
    <name type="scientific">Desulfosporosinus acidiphilus (strain DSM 22704 / JCM 16185 / SJ4)</name>
    <dbReference type="NCBI Taxonomy" id="646529"/>
    <lineage>
        <taxon>Bacteria</taxon>
        <taxon>Bacillati</taxon>
        <taxon>Bacillota</taxon>
        <taxon>Clostridia</taxon>
        <taxon>Eubacteriales</taxon>
        <taxon>Desulfitobacteriaceae</taxon>
        <taxon>Desulfosporosinus</taxon>
    </lineage>
</organism>
<evidence type="ECO:0000256" key="5">
    <source>
        <dbReference type="SAM" id="Coils"/>
    </source>
</evidence>